<gene>
    <name evidence="8" type="ORF">H8S33_04770</name>
</gene>
<feature type="transmembrane region" description="Helical" evidence="6">
    <location>
        <begin position="6"/>
        <end position="27"/>
    </location>
</feature>
<organism evidence="8 9">
    <name type="scientific">Ornithinibacillus hominis</name>
    <dbReference type="NCBI Taxonomy" id="2763055"/>
    <lineage>
        <taxon>Bacteria</taxon>
        <taxon>Bacillati</taxon>
        <taxon>Bacillota</taxon>
        <taxon>Bacilli</taxon>
        <taxon>Bacillales</taxon>
        <taxon>Bacillaceae</taxon>
        <taxon>Ornithinibacillus</taxon>
    </lineage>
</organism>
<dbReference type="Proteomes" id="UP000637359">
    <property type="component" value="Unassembled WGS sequence"/>
</dbReference>
<dbReference type="RefSeq" id="WP_186868859.1">
    <property type="nucleotide sequence ID" value="NZ_JACOOL010000003.1"/>
</dbReference>
<sequence>MGDINWAILAPFFIIQLILLIVAIVDLVKVRETNGPKWLWVLIIVFVSMVGPIIYFIFGRRQR</sequence>
<evidence type="ECO:0000256" key="4">
    <source>
        <dbReference type="ARBA" id="ARBA00022989"/>
    </source>
</evidence>
<keyword evidence="9" id="KW-1185">Reference proteome</keyword>
<evidence type="ECO:0000256" key="1">
    <source>
        <dbReference type="ARBA" id="ARBA00004651"/>
    </source>
</evidence>
<dbReference type="GO" id="GO:0005886">
    <property type="term" value="C:plasma membrane"/>
    <property type="evidence" value="ECO:0007669"/>
    <property type="project" value="UniProtKB-SubCell"/>
</dbReference>
<feature type="transmembrane region" description="Helical" evidence="6">
    <location>
        <begin position="39"/>
        <end position="58"/>
    </location>
</feature>
<dbReference type="InterPro" id="IPR027379">
    <property type="entry name" value="CLS_N"/>
</dbReference>
<name>A0A923RGP3_9BACI</name>
<dbReference type="AlphaFoldDB" id="A0A923RGP3"/>
<evidence type="ECO:0000256" key="6">
    <source>
        <dbReference type="SAM" id="Phobius"/>
    </source>
</evidence>
<evidence type="ECO:0000259" key="7">
    <source>
        <dbReference type="Pfam" id="PF13396"/>
    </source>
</evidence>
<keyword evidence="3 6" id="KW-0812">Transmembrane</keyword>
<evidence type="ECO:0000256" key="3">
    <source>
        <dbReference type="ARBA" id="ARBA00022692"/>
    </source>
</evidence>
<dbReference type="EMBL" id="JACOOL010000003">
    <property type="protein sequence ID" value="MBC5636139.1"/>
    <property type="molecule type" value="Genomic_DNA"/>
</dbReference>
<protein>
    <submittedName>
        <fullName evidence="8">PLDc_N domain-containing protein</fullName>
    </submittedName>
</protein>
<accession>A0A923RGP3</accession>
<evidence type="ECO:0000313" key="9">
    <source>
        <dbReference type="Proteomes" id="UP000637359"/>
    </source>
</evidence>
<comment type="subcellular location">
    <subcellularLocation>
        <location evidence="1">Cell membrane</location>
        <topology evidence="1">Multi-pass membrane protein</topology>
    </subcellularLocation>
</comment>
<reference evidence="8" key="1">
    <citation type="submission" date="2020-08" db="EMBL/GenBank/DDBJ databases">
        <title>Genome public.</title>
        <authorList>
            <person name="Liu C."/>
            <person name="Sun Q."/>
        </authorList>
    </citation>
    <scope>NUCLEOTIDE SEQUENCE</scope>
    <source>
        <strain evidence="8">BX22</strain>
    </source>
</reference>
<dbReference type="Pfam" id="PF13396">
    <property type="entry name" value="PLDc_N"/>
    <property type="match status" value="1"/>
</dbReference>
<keyword evidence="5 6" id="KW-0472">Membrane</keyword>
<evidence type="ECO:0000256" key="2">
    <source>
        <dbReference type="ARBA" id="ARBA00022475"/>
    </source>
</evidence>
<keyword evidence="2" id="KW-1003">Cell membrane</keyword>
<comment type="caution">
    <text evidence="8">The sequence shown here is derived from an EMBL/GenBank/DDBJ whole genome shotgun (WGS) entry which is preliminary data.</text>
</comment>
<proteinExistence type="predicted"/>
<evidence type="ECO:0000256" key="5">
    <source>
        <dbReference type="ARBA" id="ARBA00023136"/>
    </source>
</evidence>
<feature type="domain" description="Cardiolipin synthase N-terminal" evidence="7">
    <location>
        <begin position="18"/>
        <end position="60"/>
    </location>
</feature>
<evidence type="ECO:0000313" key="8">
    <source>
        <dbReference type="EMBL" id="MBC5636139.1"/>
    </source>
</evidence>
<keyword evidence="4 6" id="KW-1133">Transmembrane helix</keyword>